<dbReference type="EMBL" id="WNYA01058043">
    <property type="protein sequence ID" value="KAG8535763.1"/>
    <property type="molecule type" value="Genomic_DNA"/>
</dbReference>
<feature type="region of interest" description="Disordered" evidence="1">
    <location>
        <begin position="85"/>
        <end position="111"/>
    </location>
</feature>
<sequence>MVNNSSSFPSRRWKRMTLIESSSWMFPHIGLYASHCSYIAVGLRGKKTTQVSTHKYHTSHCIHRRLVVLIVGQHLSSTPCNINAKRYPHRSSQPAPSREQLQVVWEEPGPP</sequence>
<accession>A0AAV6YP21</accession>
<proteinExistence type="predicted"/>
<dbReference type="Proteomes" id="UP000824782">
    <property type="component" value="Unassembled WGS sequence"/>
</dbReference>
<evidence type="ECO:0000256" key="1">
    <source>
        <dbReference type="SAM" id="MobiDB-lite"/>
    </source>
</evidence>
<dbReference type="AlphaFoldDB" id="A0AAV6YP21"/>
<organism evidence="2 3">
    <name type="scientific">Engystomops pustulosus</name>
    <name type="common">Tungara frog</name>
    <name type="synonym">Physalaemus pustulosus</name>
    <dbReference type="NCBI Taxonomy" id="76066"/>
    <lineage>
        <taxon>Eukaryota</taxon>
        <taxon>Metazoa</taxon>
        <taxon>Chordata</taxon>
        <taxon>Craniata</taxon>
        <taxon>Vertebrata</taxon>
        <taxon>Euteleostomi</taxon>
        <taxon>Amphibia</taxon>
        <taxon>Batrachia</taxon>
        <taxon>Anura</taxon>
        <taxon>Neobatrachia</taxon>
        <taxon>Hyloidea</taxon>
        <taxon>Leptodactylidae</taxon>
        <taxon>Leiuperinae</taxon>
        <taxon>Engystomops</taxon>
    </lineage>
</organism>
<evidence type="ECO:0000313" key="2">
    <source>
        <dbReference type="EMBL" id="KAG8535763.1"/>
    </source>
</evidence>
<protein>
    <submittedName>
        <fullName evidence="2">Uncharacterized protein</fullName>
    </submittedName>
</protein>
<gene>
    <name evidence="2" type="ORF">GDO81_027824</name>
</gene>
<evidence type="ECO:0000313" key="3">
    <source>
        <dbReference type="Proteomes" id="UP000824782"/>
    </source>
</evidence>
<comment type="caution">
    <text evidence="2">The sequence shown here is derived from an EMBL/GenBank/DDBJ whole genome shotgun (WGS) entry which is preliminary data.</text>
</comment>
<keyword evidence="3" id="KW-1185">Reference proteome</keyword>
<reference evidence="2" key="1">
    <citation type="thesis" date="2020" institute="ProQuest LLC" country="789 East Eisenhower Parkway, Ann Arbor, MI, USA">
        <title>Comparative Genomics and Chromosome Evolution.</title>
        <authorList>
            <person name="Mudd A.B."/>
        </authorList>
    </citation>
    <scope>NUCLEOTIDE SEQUENCE</scope>
    <source>
        <strain evidence="2">237g6f4</strain>
        <tissue evidence="2">Blood</tissue>
    </source>
</reference>
<name>A0AAV6YP21_ENGPU</name>